<evidence type="ECO:0000256" key="4">
    <source>
        <dbReference type="ARBA" id="ARBA00015636"/>
    </source>
</evidence>
<feature type="active site" description="Nucleophile" evidence="10">
    <location>
        <position position="256"/>
    </location>
</feature>
<evidence type="ECO:0000256" key="2">
    <source>
        <dbReference type="ARBA" id="ARBA00010208"/>
    </source>
</evidence>
<evidence type="ECO:0000256" key="1">
    <source>
        <dbReference type="ARBA" id="ARBA00004123"/>
    </source>
</evidence>
<feature type="binding site" evidence="11">
    <location>
        <begin position="247"/>
        <end position="258"/>
    </location>
    <ligand>
        <name>substrate</name>
    </ligand>
</feature>
<dbReference type="InterPro" id="IPR011145">
    <property type="entry name" value="Scavenger_mRNA_decap_enz_N"/>
</dbReference>
<keyword evidence="13" id="KW-1185">Reference proteome</keyword>
<dbReference type="EMBL" id="CAJVPP010000194">
    <property type="protein sequence ID" value="CAG8453945.1"/>
    <property type="molecule type" value="Genomic_DNA"/>
</dbReference>
<evidence type="ECO:0000313" key="13">
    <source>
        <dbReference type="Proteomes" id="UP000789375"/>
    </source>
</evidence>
<sequence>MSSQIDHDVKFQRAPTCEELQEFEFIRVLSEDPRTKTANILGKLKSSSESPRDAILLLEKLHFSSEELPILSKERVQRWIANDKNDIYHWYNGILTKNEKWPDFKVTLIWPATETHIRKYSFQPRFLIRETPQIYETIVKPYIESIPSSRIQWVYNILSKKSEVEKILLDVEGESTGFLLLPDMKWDSVTLENLYLVAIVHRTDIRSLRDLNENHLPLLKNIRRQILGFVPQKYSGVRSDELRFFVHYVPSYYHFHVHVTHVRNDSIAGGLAIAKAYLLDDVIENLENFAGDYYKRVTLTYVLGENDPLFSQMNDIGARVTLDI</sequence>
<gene>
    <name evidence="12" type="ORF">FMOSSE_LOCUS1678</name>
</gene>
<dbReference type="EC" id="3.6.1.59" evidence="3"/>
<dbReference type="FunFam" id="3.30.428.10:FF:000006">
    <property type="entry name" value="m7GpppX diphosphatase"/>
    <property type="match status" value="1"/>
</dbReference>
<dbReference type="Pfam" id="PF05652">
    <property type="entry name" value="DcpS"/>
    <property type="match status" value="1"/>
</dbReference>
<feature type="binding site" evidence="11">
    <location>
        <position position="163"/>
    </location>
    <ligand>
        <name>substrate</name>
    </ligand>
</feature>
<dbReference type="SUPFAM" id="SSF54197">
    <property type="entry name" value="HIT-like"/>
    <property type="match status" value="1"/>
</dbReference>
<evidence type="ECO:0000256" key="5">
    <source>
        <dbReference type="ARBA" id="ARBA00022801"/>
    </source>
</evidence>
<keyword evidence="5" id="KW-0378">Hydrolase</keyword>
<dbReference type="PIRSF" id="PIRSF028973">
    <property type="entry name" value="Scavenger_mRNA_decap_enz"/>
    <property type="match status" value="1"/>
</dbReference>
<dbReference type="Gene3D" id="3.30.200.40">
    <property type="entry name" value="Scavenger mRNA decapping enzyme, N-terminal domain"/>
    <property type="match status" value="1"/>
</dbReference>
<dbReference type="Pfam" id="PF11969">
    <property type="entry name" value="DcpS_C"/>
    <property type="match status" value="1"/>
</dbReference>
<evidence type="ECO:0000256" key="6">
    <source>
        <dbReference type="ARBA" id="ARBA00023242"/>
    </source>
</evidence>
<feature type="binding site" evidence="11">
    <location>
        <position position="185"/>
    </location>
    <ligand>
        <name>substrate</name>
    </ligand>
</feature>
<comment type="catalytic activity">
    <reaction evidence="9">
        <text>a 5'-end (N(7)-methyl 5'-triphosphoguanosine)-ribonucleoside in mRNA + H2O = N(7)-methyl-GMP + a 5'-end diphospho-ribonucleoside in mRNA + 2 H(+)</text>
        <dbReference type="Rhea" id="RHEA:65388"/>
        <dbReference type="Rhea" id="RHEA-COMP:17165"/>
        <dbReference type="Rhea" id="RHEA-COMP:17167"/>
        <dbReference type="ChEBI" id="CHEBI:15377"/>
        <dbReference type="ChEBI" id="CHEBI:15378"/>
        <dbReference type="ChEBI" id="CHEBI:58285"/>
        <dbReference type="ChEBI" id="CHEBI:156461"/>
        <dbReference type="ChEBI" id="CHEBI:167616"/>
        <dbReference type="EC" id="3.6.1.59"/>
    </reaction>
</comment>
<dbReference type="GO" id="GO:0000290">
    <property type="term" value="P:deadenylation-dependent decapping of nuclear-transcribed mRNA"/>
    <property type="evidence" value="ECO:0007669"/>
    <property type="project" value="InterPro"/>
</dbReference>
<evidence type="ECO:0000313" key="12">
    <source>
        <dbReference type="EMBL" id="CAG8453945.1"/>
    </source>
</evidence>
<organism evidence="12 13">
    <name type="scientific">Funneliformis mosseae</name>
    <name type="common">Endomycorrhizal fungus</name>
    <name type="synonym">Glomus mosseae</name>
    <dbReference type="NCBI Taxonomy" id="27381"/>
    <lineage>
        <taxon>Eukaryota</taxon>
        <taxon>Fungi</taxon>
        <taxon>Fungi incertae sedis</taxon>
        <taxon>Mucoromycota</taxon>
        <taxon>Glomeromycotina</taxon>
        <taxon>Glomeromycetes</taxon>
        <taxon>Glomerales</taxon>
        <taxon>Glomeraceae</taxon>
        <taxon>Funneliformis</taxon>
    </lineage>
</organism>
<dbReference type="AlphaFoldDB" id="A0A9N8VG47"/>
<dbReference type="PANTHER" id="PTHR12978">
    <property type="entry name" value="HISTIDINE TRIAD HIT PROTEIN MEMBER"/>
    <property type="match status" value="1"/>
</dbReference>
<keyword evidence="6" id="KW-0539">Nucleus</keyword>
<dbReference type="GO" id="GO:0000932">
    <property type="term" value="C:P-body"/>
    <property type="evidence" value="ECO:0007669"/>
    <property type="project" value="TreeGrafter"/>
</dbReference>
<dbReference type="InterPro" id="IPR036265">
    <property type="entry name" value="HIT-like_sf"/>
</dbReference>
<dbReference type="GO" id="GO:0005634">
    <property type="term" value="C:nucleus"/>
    <property type="evidence" value="ECO:0007669"/>
    <property type="project" value="UniProtKB-SubCell"/>
</dbReference>
<dbReference type="InterPro" id="IPR008594">
    <property type="entry name" value="DcpS/DCS2"/>
</dbReference>
<comment type="caution">
    <text evidence="12">The sequence shown here is derived from an EMBL/GenBank/DDBJ whole genome shotgun (WGS) entry which is preliminary data.</text>
</comment>
<dbReference type="GO" id="GO:0000340">
    <property type="term" value="F:RNA 7-methylguanosine cap binding"/>
    <property type="evidence" value="ECO:0007669"/>
    <property type="project" value="TreeGrafter"/>
</dbReference>
<evidence type="ECO:0000256" key="11">
    <source>
        <dbReference type="PIRSR" id="PIRSR028973-2"/>
    </source>
</evidence>
<dbReference type="SUPFAM" id="SSF102860">
    <property type="entry name" value="mRNA decapping enzyme DcpS N-terminal domain"/>
    <property type="match status" value="1"/>
</dbReference>
<feature type="binding site" evidence="11">
    <location>
        <position position="153"/>
    </location>
    <ligand>
        <name>substrate</name>
    </ligand>
</feature>
<evidence type="ECO:0000256" key="9">
    <source>
        <dbReference type="ARBA" id="ARBA00048222"/>
    </source>
</evidence>
<dbReference type="Proteomes" id="UP000789375">
    <property type="component" value="Unassembled WGS sequence"/>
</dbReference>
<comment type="similarity">
    <text evidence="2">Belongs to the HIT family.</text>
</comment>
<evidence type="ECO:0000256" key="10">
    <source>
        <dbReference type="PIRSR" id="PIRSR028973-1"/>
    </source>
</evidence>
<evidence type="ECO:0000256" key="8">
    <source>
        <dbReference type="ARBA" id="ARBA00030609"/>
    </source>
</evidence>
<protein>
    <recommendedName>
        <fullName evidence="4">m7GpppX diphosphatase</fullName>
        <ecNumber evidence="3">3.6.1.59</ecNumber>
    </recommendedName>
    <alternativeName>
        <fullName evidence="8">Decapping scavenger enzyme</fullName>
    </alternativeName>
    <alternativeName>
        <fullName evidence="7">Scavenger mRNA-decapping enzyme DcpS</fullName>
    </alternativeName>
</protein>
<dbReference type="PANTHER" id="PTHR12978:SF0">
    <property type="entry name" value="M7GPPPX DIPHOSPHATASE"/>
    <property type="match status" value="1"/>
</dbReference>
<proteinExistence type="inferred from homology"/>
<comment type="subcellular location">
    <subcellularLocation>
        <location evidence="1">Nucleus</location>
    </subcellularLocation>
</comment>
<dbReference type="Gene3D" id="3.30.428.10">
    <property type="entry name" value="HIT-like"/>
    <property type="match status" value="1"/>
</dbReference>
<reference evidence="12" key="1">
    <citation type="submission" date="2021-06" db="EMBL/GenBank/DDBJ databases">
        <authorList>
            <person name="Kallberg Y."/>
            <person name="Tangrot J."/>
            <person name="Rosling A."/>
        </authorList>
    </citation>
    <scope>NUCLEOTIDE SEQUENCE</scope>
    <source>
        <strain evidence="12">87-6 pot B 2015</strain>
    </source>
</reference>
<accession>A0A9N8VG47</accession>
<dbReference type="GO" id="GO:0140932">
    <property type="term" value="F:5'-(N(7)-methyl 5'-triphosphoguanosine)-[mRNA] diphosphatase activity"/>
    <property type="evidence" value="ECO:0007669"/>
    <property type="project" value="UniProtKB-EC"/>
</dbReference>
<evidence type="ECO:0000256" key="7">
    <source>
        <dbReference type="ARBA" id="ARBA00029885"/>
    </source>
</evidence>
<feature type="binding site" evidence="11">
    <location>
        <position position="183"/>
    </location>
    <ligand>
        <name>substrate</name>
    </ligand>
</feature>
<name>A0A9N8VG47_FUNMO</name>
<evidence type="ECO:0000256" key="3">
    <source>
        <dbReference type="ARBA" id="ARBA00012520"/>
    </source>
</evidence>